<feature type="domain" description="AB hydrolase-1" evidence="1">
    <location>
        <begin position="49"/>
        <end position="277"/>
    </location>
</feature>
<reference evidence="5" key="3">
    <citation type="journal article" date="2019" name="Int. J. Syst. Evol. Microbiol.">
        <title>The Global Catalogue of Microorganisms (GCM) 10K type strain sequencing project: providing services to taxonomists for standard genome sequencing and annotation.</title>
        <authorList>
            <consortium name="The Broad Institute Genomics Platform"/>
            <consortium name="The Broad Institute Genome Sequencing Center for Infectious Disease"/>
            <person name="Wu L."/>
            <person name="Ma J."/>
        </authorList>
    </citation>
    <scope>NUCLEOTIDE SEQUENCE [LARGE SCALE GENOMIC DNA]</scope>
    <source>
        <strain evidence="5">KCTC 62575</strain>
    </source>
</reference>
<dbReference type="Proteomes" id="UP000240957">
    <property type="component" value="Unassembled WGS sequence"/>
</dbReference>
<evidence type="ECO:0000313" key="3">
    <source>
        <dbReference type="EMBL" id="RFC82503.1"/>
    </source>
</evidence>
<dbReference type="OrthoDB" id="7958481at2"/>
<accession>A0A371YM04</accession>
<keyword evidence="5" id="KW-1185">Reference proteome</keyword>
<dbReference type="GO" id="GO:0016787">
    <property type="term" value="F:hydrolase activity"/>
    <property type="evidence" value="ECO:0007669"/>
    <property type="project" value="UniProtKB-KW"/>
</dbReference>
<organism evidence="3 4">
    <name type="scientific">Acinetobacter sichuanensis</name>
    <dbReference type="NCBI Taxonomy" id="2136183"/>
    <lineage>
        <taxon>Bacteria</taxon>
        <taxon>Pseudomonadati</taxon>
        <taxon>Pseudomonadota</taxon>
        <taxon>Gammaproteobacteria</taxon>
        <taxon>Moraxellales</taxon>
        <taxon>Moraxellaceae</taxon>
        <taxon>Acinetobacter</taxon>
    </lineage>
</organism>
<reference evidence="2" key="4">
    <citation type="submission" date="2024-09" db="EMBL/GenBank/DDBJ databases">
        <authorList>
            <person name="Sun Q."/>
            <person name="Mori K."/>
        </authorList>
    </citation>
    <scope>NUCLEOTIDE SEQUENCE</scope>
    <source>
        <strain evidence="2">KCTC 62575</strain>
    </source>
</reference>
<dbReference type="Gene3D" id="3.40.50.1820">
    <property type="entry name" value="alpha/beta hydrolase"/>
    <property type="match status" value="1"/>
</dbReference>
<dbReference type="EMBL" id="JBHRSF010000093">
    <property type="protein sequence ID" value="MFC2996860.1"/>
    <property type="molecule type" value="Genomic_DNA"/>
</dbReference>
<protein>
    <submittedName>
        <fullName evidence="2">Alpha/beta fold hydrolase</fullName>
    </submittedName>
    <submittedName>
        <fullName evidence="3">Alpha/beta hydrolase</fullName>
    </submittedName>
</protein>
<dbReference type="InterPro" id="IPR000073">
    <property type="entry name" value="AB_hydrolase_1"/>
</dbReference>
<dbReference type="InterPro" id="IPR050266">
    <property type="entry name" value="AB_hydrolase_sf"/>
</dbReference>
<keyword evidence="3" id="KW-0378">Hydrolase</keyword>
<evidence type="ECO:0000313" key="5">
    <source>
        <dbReference type="Proteomes" id="UP001595455"/>
    </source>
</evidence>
<evidence type="ECO:0000259" key="1">
    <source>
        <dbReference type="Pfam" id="PF12697"/>
    </source>
</evidence>
<dbReference type="InterPro" id="IPR029058">
    <property type="entry name" value="AB_hydrolase_fold"/>
</dbReference>
<dbReference type="AlphaFoldDB" id="A0A371YM04"/>
<comment type="caution">
    <text evidence="3">The sequence shown here is derived from an EMBL/GenBank/DDBJ whole genome shotgun (WGS) entry which is preliminary data.</text>
</comment>
<dbReference type="PRINTS" id="PR00111">
    <property type="entry name" value="ABHYDROLASE"/>
</dbReference>
<dbReference type="RefSeq" id="WP_107009344.1">
    <property type="nucleotide sequence ID" value="NZ_JBHRSF010000093.1"/>
</dbReference>
<dbReference type="Proteomes" id="UP001595455">
    <property type="component" value="Unassembled WGS sequence"/>
</dbReference>
<dbReference type="Pfam" id="PF12697">
    <property type="entry name" value="Abhydrolase_6"/>
    <property type="match status" value="1"/>
</dbReference>
<proteinExistence type="predicted"/>
<dbReference type="EMBL" id="PYIX02000032">
    <property type="protein sequence ID" value="RFC82503.1"/>
    <property type="molecule type" value="Genomic_DNA"/>
</dbReference>
<sequence length="304" mass="34376">MPQIELIKNLKIDTAKFATRQWKNWTEPKIIEVDGLEVAYRREGQGETLVYLHGGAGTRQWGPIHQALAEKFDVIAPEHPGYGDTPRFDDQDSWADFVLHYDAFFRKMNLTNFHLVGTSLGAWLAANLAVYFPERYASVTLVTPLGLHIEDEPFIDVFRFQPDAALAALFNGRAAEYEELLTQEGGVQDILQAFHEDATSALLFWNPRYDYKLNRRLQRVQAPTLIIAAEDDRITGNLQPVRYAALLPNSELKTLSHVENSPTSHALVYENPKEVTDLIVNFINKSKQADALIGSLNQKVIEKA</sequence>
<evidence type="ECO:0000313" key="2">
    <source>
        <dbReference type="EMBL" id="MFC2996860.1"/>
    </source>
</evidence>
<evidence type="ECO:0000313" key="4">
    <source>
        <dbReference type="Proteomes" id="UP000240957"/>
    </source>
</evidence>
<reference evidence="3 4" key="2">
    <citation type="submission" date="2018-08" db="EMBL/GenBank/DDBJ databases">
        <title>The draft genome of Acinetobacter sichuanensis strain WCHAc060041.</title>
        <authorList>
            <person name="Qin J."/>
            <person name="Feng Y."/>
            <person name="Zong Z."/>
        </authorList>
    </citation>
    <scope>NUCLEOTIDE SEQUENCE [LARGE SCALE GENOMIC DNA]</scope>
    <source>
        <strain evidence="3 4">WCHAc060041</strain>
    </source>
</reference>
<name>A0A371YM04_9GAMM</name>
<gene>
    <name evidence="2" type="ORF">ACFODO_16670</name>
    <name evidence="3" type="ORF">C9E89_016025</name>
</gene>
<reference evidence="2" key="1">
    <citation type="journal article" date="2014" name="Int. J. Syst. Evol. Microbiol.">
        <title>Complete genome of a new Firmicutes species belonging to the dominant human colonic microbiota ('Ruminococcus bicirculans') reveals two chromosomes and a selective capacity to utilize plant glucans.</title>
        <authorList>
            <consortium name="NISC Comparative Sequencing Program"/>
            <person name="Wegmann U."/>
            <person name="Louis P."/>
            <person name="Goesmann A."/>
            <person name="Henrissat B."/>
            <person name="Duncan S.H."/>
            <person name="Flint H.J."/>
        </authorList>
    </citation>
    <scope>NUCLEOTIDE SEQUENCE</scope>
    <source>
        <strain evidence="2">KCTC 62575</strain>
    </source>
</reference>
<dbReference type="SUPFAM" id="SSF53474">
    <property type="entry name" value="alpha/beta-Hydrolases"/>
    <property type="match status" value="1"/>
</dbReference>
<dbReference type="PANTHER" id="PTHR43798">
    <property type="entry name" value="MONOACYLGLYCEROL LIPASE"/>
    <property type="match status" value="1"/>
</dbReference>